<name>A0A1G1Z0K3_9BACT</name>
<organism evidence="3 4">
    <name type="scientific">Candidatus Colwellbacteria bacterium RIFCSPHIGHO2_02_FULL_43_15</name>
    <dbReference type="NCBI Taxonomy" id="1797686"/>
    <lineage>
        <taxon>Bacteria</taxon>
        <taxon>Candidatus Colwelliibacteriota</taxon>
    </lineage>
</organism>
<comment type="caution">
    <text evidence="3">The sequence shown here is derived from an EMBL/GenBank/DDBJ whole genome shotgun (WGS) entry which is preliminary data.</text>
</comment>
<dbReference type="Pfam" id="PF00188">
    <property type="entry name" value="CAP"/>
    <property type="match status" value="1"/>
</dbReference>
<protein>
    <recommendedName>
        <fullName evidence="2">SCP domain-containing protein</fullName>
    </recommendedName>
</protein>
<sequence length="297" mass="32763">MKLKSLAPYLSLIVLSWATLLFLWLGIFSPYSIILTGTRLTPLKTLVGDVVPAEPKKQLVIPPPISYEIAPSVGNKLTIDGIIAATNIERIKNGALALTENSLLNAAASAKAKDMFDNQYFAHESPTGKGPGELVEATGYEYILIGENLAEGGFKDSVDVVTAWMNSPGHKANILNTKFVEIGVAAERGIWDGRNVWMAVQEFGLPLSACDSPTKNLLNTIENNKIDISLSRQRLDIMKYDIETSYKNDWEGYNNRINDYNILVIQYNILISATQGMIKVYNIQVSVFNDCLSEISN</sequence>
<dbReference type="InterPro" id="IPR014044">
    <property type="entry name" value="CAP_dom"/>
</dbReference>
<keyword evidence="1" id="KW-1133">Transmembrane helix</keyword>
<dbReference type="InterPro" id="IPR035940">
    <property type="entry name" value="CAP_sf"/>
</dbReference>
<dbReference type="Gene3D" id="3.40.33.10">
    <property type="entry name" value="CAP"/>
    <property type="match status" value="1"/>
</dbReference>
<dbReference type="PANTHER" id="PTHR31157:SF1">
    <property type="entry name" value="SCP DOMAIN-CONTAINING PROTEIN"/>
    <property type="match status" value="1"/>
</dbReference>
<dbReference type="SUPFAM" id="SSF55797">
    <property type="entry name" value="PR-1-like"/>
    <property type="match status" value="1"/>
</dbReference>
<evidence type="ECO:0000313" key="3">
    <source>
        <dbReference type="EMBL" id="OGY57546.1"/>
    </source>
</evidence>
<dbReference type="EMBL" id="MHIU01000030">
    <property type="protein sequence ID" value="OGY57546.1"/>
    <property type="molecule type" value="Genomic_DNA"/>
</dbReference>
<keyword evidence="1" id="KW-0812">Transmembrane</keyword>
<accession>A0A1G1Z0K3</accession>
<dbReference type="PANTHER" id="PTHR31157">
    <property type="entry name" value="SCP DOMAIN-CONTAINING PROTEIN"/>
    <property type="match status" value="1"/>
</dbReference>
<gene>
    <name evidence="3" type="ORF">A3D47_01120</name>
</gene>
<evidence type="ECO:0000256" key="1">
    <source>
        <dbReference type="SAM" id="Phobius"/>
    </source>
</evidence>
<dbReference type="CDD" id="cd05379">
    <property type="entry name" value="CAP_bacterial"/>
    <property type="match status" value="1"/>
</dbReference>
<feature type="transmembrane region" description="Helical" evidence="1">
    <location>
        <begin position="12"/>
        <end position="34"/>
    </location>
</feature>
<evidence type="ECO:0000313" key="4">
    <source>
        <dbReference type="Proteomes" id="UP000178651"/>
    </source>
</evidence>
<dbReference type="Proteomes" id="UP000178651">
    <property type="component" value="Unassembled WGS sequence"/>
</dbReference>
<reference evidence="3 4" key="1">
    <citation type="journal article" date="2016" name="Nat. Commun.">
        <title>Thousands of microbial genomes shed light on interconnected biogeochemical processes in an aquifer system.</title>
        <authorList>
            <person name="Anantharaman K."/>
            <person name="Brown C.T."/>
            <person name="Hug L.A."/>
            <person name="Sharon I."/>
            <person name="Castelle C.J."/>
            <person name="Probst A.J."/>
            <person name="Thomas B.C."/>
            <person name="Singh A."/>
            <person name="Wilkins M.J."/>
            <person name="Karaoz U."/>
            <person name="Brodie E.L."/>
            <person name="Williams K.H."/>
            <person name="Hubbard S.S."/>
            <person name="Banfield J.F."/>
        </authorList>
    </citation>
    <scope>NUCLEOTIDE SEQUENCE [LARGE SCALE GENOMIC DNA]</scope>
</reference>
<feature type="domain" description="SCP" evidence="2">
    <location>
        <begin position="84"/>
        <end position="189"/>
    </location>
</feature>
<evidence type="ECO:0000259" key="2">
    <source>
        <dbReference type="Pfam" id="PF00188"/>
    </source>
</evidence>
<dbReference type="AlphaFoldDB" id="A0A1G1Z0K3"/>
<proteinExistence type="predicted"/>
<keyword evidence="1" id="KW-0472">Membrane</keyword>